<keyword evidence="5" id="KW-1185">Reference proteome</keyword>
<feature type="compositionally biased region" description="Polar residues" evidence="2">
    <location>
        <begin position="433"/>
        <end position="446"/>
    </location>
</feature>
<reference evidence="4" key="1">
    <citation type="submission" date="2020-11" db="EMBL/GenBank/DDBJ databases">
        <authorList>
            <consortium name="DOE Joint Genome Institute"/>
            <person name="Ahrendt S."/>
            <person name="Riley R."/>
            <person name="Andreopoulos W."/>
            <person name="Labutti K."/>
            <person name="Pangilinan J."/>
            <person name="Ruiz-Duenas F.J."/>
            <person name="Barrasa J.M."/>
            <person name="Sanchez-Garcia M."/>
            <person name="Camarero S."/>
            <person name="Miyauchi S."/>
            <person name="Serrano A."/>
            <person name="Linde D."/>
            <person name="Babiker R."/>
            <person name="Drula E."/>
            <person name="Ayuso-Fernandez I."/>
            <person name="Pacheco R."/>
            <person name="Padilla G."/>
            <person name="Ferreira P."/>
            <person name="Barriuso J."/>
            <person name="Kellner H."/>
            <person name="Castanera R."/>
            <person name="Alfaro M."/>
            <person name="Ramirez L."/>
            <person name="Pisabarro A.G."/>
            <person name="Kuo A."/>
            <person name="Tritt A."/>
            <person name="Lipzen A."/>
            <person name="He G."/>
            <person name="Yan M."/>
            <person name="Ng V."/>
            <person name="Cullen D."/>
            <person name="Martin F."/>
            <person name="Rosso M.-N."/>
            <person name="Henrissat B."/>
            <person name="Hibbett D."/>
            <person name="Martinez A.T."/>
            <person name="Grigoriev I.V."/>
        </authorList>
    </citation>
    <scope>NUCLEOTIDE SEQUENCE</scope>
    <source>
        <strain evidence="4">CBS 506.95</strain>
    </source>
</reference>
<feature type="compositionally biased region" description="Acidic residues" evidence="2">
    <location>
        <begin position="900"/>
        <end position="916"/>
    </location>
</feature>
<evidence type="ECO:0000313" key="4">
    <source>
        <dbReference type="EMBL" id="KAF9521438.1"/>
    </source>
</evidence>
<keyword evidence="1" id="KW-0862">Zinc</keyword>
<sequence length="1428" mass="160147">MDLSFFLDGELVGTAHRSNVIGDLMCWFEDCCIAEYSGAKLAQHIAKVHMNHSARLTIKKAELEEEEEEDDVEMIWKGTLDNTEGKAAQEHPSTDSEPAGGLHALDLINNADSIAPVNAQEKSGVVHGACPAMPGVLRPADDDSMDVDIAAAEPSLQDCPLSPFQTSNSQVHSVSAQPMTASIPGPAPSTDDTVTLGPAPPAIEIREQLLVVDSDAGLDLGHQHSRAGVSSVQELLPSAPSDNPLTEQEVQGELDLFAAYHIANKTKRKKASDTICEICGHCGSNPAIKIHRGFYHDLQYNYVLDSGLVQTLYRYDPRFHLWCPQERCEYKQRSAKSMVAHMKSQHSIIWTQVKDGLSIDAPESEDDTGSVTPTAVGNRASRARRRAHPYEHPVPSGPSRSSPHAAAIPHTLARQPSFQPSGPLSPLNEVEPRSSNPILDTDTSVLNGMDVDPGVASSVQLPDPVEDLLAHLSIIVLDLDTFGRDPVPRMLVCTQCHAGVSPNPQGLVNHIRSKKHTIRHRLTSTNAELIFQWIQNDGKRPPANQLLAKSTCPINRRKRNFPIPFIAAPSDGFRCSFNGKCGFVFGAKQSLMNHYSQDHPGSNAVYDKILVQTLFKHHPKYFRVEPRIQDLTDEDRYTMYTREFASTLDSETYNPPISPNEEPLFHKEMRWSQCLQKYMEGGKEEVENLLALARLPTERRGKRWLGKPLERVVHSYMFQTQQMTVDLPPRVRRLLMEYPVLGNARRWTPILAQSIKKYACFLRRWIHAMFMTLDPDTLCDFRFPLTEDDIIRANLLKEILQEPVESDSELEAAVEALHNFIKPLLYPKIMTTPLPIHANANSRSEEGKSLLDVGSHQTVQRRSGKGKATALDDEGADKDDEGTDGDENSDAEERDKGGDDDSEDELDDYEVEEEDNNTQILTDKWDQPFEWFLALHSLRADGTFRAAKEVTTMFAMVHHHIRDAMVYSGVQAFKLGSVSNIAIENEVKLNLHPTVDSPYNAVADYQLFATTLVYNGGAPPTTRVSKDGMHISYREVSLSIENWRGGIKRLGEELTVELDQLLYHKDFGLKIPDDVSDDWSSTKRGDSWTKNAKFLDDDRCLFKEMLNDPNLQLASVDKCGKLQLHKAPMQDALKRFEAFATRLSFYAFITAGQTPRITEFSEHKFANSTRPRTNFLDNDGSGEGAEDEDGFFKPKALWLSIRRLKTENTTGKQTFLPAKCPPLLTNLLMRYLLIVRPTEKCLALHVHGRVSQGIYSEYLWVRDGVRIPETKLYTEFADLMKSYFGVQMGVQYYRQIVVEIGRVFLGSAARVEEDGFDAVTSQAGHGNRVARAHYAIEFTSLPGMSSDLLRQYGDASERWWTVTGCHPRKPPALPLRAQKHSLLADDLEKQRLFFLQEIPRMMTTALEAVWVIWFAAIVDFFKGFSPTN</sequence>
<keyword evidence="1" id="KW-0479">Metal-binding</keyword>
<comment type="caution">
    <text evidence="4">The sequence shown here is derived from an EMBL/GenBank/DDBJ whole genome shotgun (WGS) entry which is preliminary data.</text>
</comment>
<feature type="region of interest" description="Disordered" evidence="2">
    <location>
        <begin position="360"/>
        <end position="451"/>
    </location>
</feature>
<feature type="compositionally biased region" description="Acidic residues" evidence="2">
    <location>
        <begin position="871"/>
        <end position="890"/>
    </location>
</feature>
<evidence type="ECO:0000259" key="3">
    <source>
        <dbReference type="PROSITE" id="PS50157"/>
    </source>
</evidence>
<dbReference type="SMART" id="SM00355">
    <property type="entry name" value="ZnF_C2H2"/>
    <property type="match status" value="5"/>
</dbReference>
<protein>
    <recommendedName>
        <fullName evidence="3">C2H2-type domain-containing protein</fullName>
    </recommendedName>
</protein>
<organism evidence="4 5">
    <name type="scientific">Crepidotus variabilis</name>
    <dbReference type="NCBI Taxonomy" id="179855"/>
    <lineage>
        <taxon>Eukaryota</taxon>
        <taxon>Fungi</taxon>
        <taxon>Dikarya</taxon>
        <taxon>Basidiomycota</taxon>
        <taxon>Agaricomycotina</taxon>
        <taxon>Agaricomycetes</taxon>
        <taxon>Agaricomycetidae</taxon>
        <taxon>Agaricales</taxon>
        <taxon>Agaricineae</taxon>
        <taxon>Crepidotaceae</taxon>
        <taxon>Crepidotus</taxon>
    </lineage>
</organism>
<gene>
    <name evidence="4" type="ORF">CPB83DRAFT_900727</name>
</gene>
<dbReference type="Pfam" id="PF12013">
    <property type="entry name" value="OrsD"/>
    <property type="match status" value="1"/>
</dbReference>
<keyword evidence="1" id="KW-0863">Zinc-finger</keyword>
<dbReference type="InterPro" id="IPR022698">
    <property type="entry name" value="OrsD"/>
</dbReference>
<dbReference type="PROSITE" id="PS50157">
    <property type="entry name" value="ZINC_FINGER_C2H2_2"/>
    <property type="match status" value="1"/>
</dbReference>
<accession>A0A9P6E2N5</accession>
<evidence type="ECO:0000256" key="1">
    <source>
        <dbReference type="PROSITE-ProRule" id="PRU00042"/>
    </source>
</evidence>
<dbReference type="InterPro" id="IPR013087">
    <property type="entry name" value="Znf_C2H2_type"/>
</dbReference>
<name>A0A9P6E2N5_9AGAR</name>
<dbReference type="OrthoDB" id="2799352at2759"/>
<evidence type="ECO:0000256" key="2">
    <source>
        <dbReference type="SAM" id="MobiDB-lite"/>
    </source>
</evidence>
<dbReference type="EMBL" id="MU158064">
    <property type="protein sequence ID" value="KAF9521438.1"/>
    <property type="molecule type" value="Genomic_DNA"/>
</dbReference>
<feature type="region of interest" description="Disordered" evidence="2">
    <location>
        <begin position="840"/>
        <end position="918"/>
    </location>
</feature>
<dbReference type="Proteomes" id="UP000807306">
    <property type="component" value="Unassembled WGS sequence"/>
</dbReference>
<evidence type="ECO:0000313" key="5">
    <source>
        <dbReference type="Proteomes" id="UP000807306"/>
    </source>
</evidence>
<feature type="domain" description="C2H2-type" evidence="3">
    <location>
        <begin position="573"/>
        <end position="604"/>
    </location>
</feature>
<proteinExistence type="predicted"/>
<dbReference type="GO" id="GO:0008270">
    <property type="term" value="F:zinc ion binding"/>
    <property type="evidence" value="ECO:0007669"/>
    <property type="project" value="UniProtKB-KW"/>
</dbReference>